<dbReference type="PANTHER" id="PTHR43774">
    <property type="entry name" value="PEPTIDE METHIONINE SULFOXIDE REDUCTASE"/>
    <property type="match status" value="1"/>
</dbReference>
<proteinExistence type="inferred from homology"/>
<evidence type="ECO:0000313" key="6">
    <source>
        <dbReference type="EMBL" id="EDO45074.1"/>
    </source>
</evidence>
<dbReference type="Proteomes" id="UP000001593">
    <property type="component" value="Unassembled WGS sequence"/>
</dbReference>
<dbReference type="eggNOG" id="KOG1635">
    <property type="taxonomic scope" value="Eukaryota"/>
</dbReference>
<dbReference type="STRING" id="45351.A7RTR3"/>
<dbReference type="GO" id="GO:0005737">
    <property type="term" value="C:cytoplasm"/>
    <property type="evidence" value="ECO:0000318"/>
    <property type="project" value="GO_Central"/>
</dbReference>
<dbReference type="GO" id="GO:0008113">
    <property type="term" value="F:peptide-methionine (S)-S-oxide reductase activity"/>
    <property type="evidence" value="ECO:0000318"/>
    <property type="project" value="GO_Central"/>
</dbReference>
<feature type="non-terminal residue" evidence="6">
    <location>
        <position position="169"/>
    </location>
</feature>
<evidence type="ECO:0000256" key="2">
    <source>
        <dbReference type="ARBA" id="ARBA00012502"/>
    </source>
</evidence>
<evidence type="ECO:0000256" key="4">
    <source>
        <dbReference type="ARBA" id="ARBA00030643"/>
    </source>
</evidence>
<protein>
    <recommendedName>
        <fullName evidence="2">peptide-methionine (S)-S-oxide reductase</fullName>
        <ecNumber evidence="2">1.8.4.11</ecNumber>
    </recommendedName>
    <alternativeName>
        <fullName evidence="4">Peptide-methionine (S)-S-oxide reductase</fullName>
    </alternativeName>
</protein>
<organism evidence="6 7">
    <name type="scientific">Nematostella vectensis</name>
    <name type="common">Starlet sea anemone</name>
    <dbReference type="NCBI Taxonomy" id="45351"/>
    <lineage>
        <taxon>Eukaryota</taxon>
        <taxon>Metazoa</taxon>
        <taxon>Cnidaria</taxon>
        <taxon>Anthozoa</taxon>
        <taxon>Hexacorallia</taxon>
        <taxon>Actiniaria</taxon>
        <taxon>Edwardsiidae</taxon>
        <taxon>Nematostella</taxon>
    </lineage>
</organism>
<dbReference type="InParanoid" id="A7RTR3"/>
<feature type="domain" description="Peptide methionine sulphoxide reductase MsrA" evidence="5">
    <location>
        <begin position="1"/>
        <end position="129"/>
    </location>
</feature>
<evidence type="ECO:0000259" key="5">
    <source>
        <dbReference type="Pfam" id="PF01625"/>
    </source>
</evidence>
<dbReference type="HOGENOM" id="CLU_031040_6_1_1"/>
<keyword evidence="7" id="KW-1185">Reference proteome</keyword>
<dbReference type="PANTHER" id="PTHR43774:SF1">
    <property type="entry name" value="PEPTIDE METHIONINE SULFOXIDE REDUCTASE MSRA 2"/>
    <property type="match status" value="1"/>
</dbReference>
<sequence length="169" mass="19438">FWGPDSRYGGIRGVQQTQVGYTGGTTVNPIYTNLGDHTESIKIYYDPSIVSYRHLLKVFWSIHDPTEVQTRQYRSVIFVHNESQRRQAIESLENARRRVKGKVRTVVEGASRFYEAEGYHQKYRLRQNKTMMPLLQNLSDRELMNSFVAARLNALANGDAEAAQVKVDL</sequence>
<dbReference type="EC" id="1.8.4.11" evidence="2"/>
<gene>
    <name evidence="6" type="ORF">NEMVEDRAFT_v1g64073</name>
</gene>
<reference evidence="6 7" key="1">
    <citation type="journal article" date="2007" name="Science">
        <title>Sea anemone genome reveals ancestral eumetazoan gene repertoire and genomic organization.</title>
        <authorList>
            <person name="Putnam N.H."/>
            <person name="Srivastava M."/>
            <person name="Hellsten U."/>
            <person name="Dirks B."/>
            <person name="Chapman J."/>
            <person name="Salamov A."/>
            <person name="Terry A."/>
            <person name="Shapiro H."/>
            <person name="Lindquist E."/>
            <person name="Kapitonov V.V."/>
            <person name="Jurka J."/>
            <person name="Genikhovich G."/>
            <person name="Grigoriev I.V."/>
            <person name="Lucas S.M."/>
            <person name="Steele R.E."/>
            <person name="Finnerty J.R."/>
            <person name="Technau U."/>
            <person name="Martindale M.Q."/>
            <person name="Rokhsar D.S."/>
        </authorList>
    </citation>
    <scope>NUCLEOTIDE SEQUENCE [LARGE SCALE GENOMIC DNA]</scope>
    <source>
        <strain evidence="7">CH2 X CH6</strain>
    </source>
</reference>
<name>A7RTR3_NEMVE</name>
<dbReference type="OMA" id="YKSAIWY"/>
<feature type="non-terminal residue" evidence="6">
    <location>
        <position position="1"/>
    </location>
</feature>
<evidence type="ECO:0000313" key="7">
    <source>
        <dbReference type="Proteomes" id="UP000001593"/>
    </source>
</evidence>
<dbReference type="EMBL" id="DS469538">
    <property type="protein sequence ID" value="EDO45074.1"/>
    <property type="molecule type" value="Genomic_DNA"/>
</dbReference>
<dbReference type="FunFam" id="3.30.1060.10:FF:000013">
    <property type="match status" value="1"/>
</dbReference>
<dbReference type="Pfam" id="PF01625">
    <property type="entry name" value="PMSR"/>
    <property type="match status" value="1"/>
</dbReference>
<evidence type="ECO:0000256" key="3">
    <source>
        <dbReference type="ARBA" id="ARBA00023002"/>
    </source>
</evidence>
<dbReference type="Gene3D" id="3.30.1060.10">
    <property type="entry name" value="Peptide methionine sulphoxide reductase MsrA"/>
    <property type="match status" value="1"/>
</dbReference>
<evidence type="ECO:0000256" key="1">
    <source>
        <dbReference type="ARBA" id="ARBA00005591"/>
    </source>
</evidence>
<dbReference type="AlphaFoldDB" id="A7RTR3"/>
<keyword evidence="3" id="KW-0560">Oxidoreductase</keyword>
<comment type="similarity">
    <text evidence="1">Belongs to the MsrA Met sulfoxide reductase family.</text>
</comment>
<dbReference type="GO" id="GO:0034599">
    <property type="term" value="P:cellular response to oxidative stress"/>
    <property type="evidence" value="ECO:0000318"/>
    <property type="project" value="GO_Central"/>
</dbReference>
<dbReference type="InterPro" id="IPR036509">
    <property type="entry name" value="Met_Sox_Rdtase_MsrA_sf"/>
</dbReference>
<dbReference type="PhylomeDB" id="A7RTR3"/>
<dbReference type="SUPFAM" id="SSF55068">
    <property type="entry name" value="Peptide methionine sulfoxide reductase"/>
    <property type="match status" value="1"/>
</dbReference>
<dbReference type="InterPro" id="IPR002569">
    <property type="entry name" value="Met_Sox_Rdtase_MsrA_dom"/>
</dbReference>
<accession>A7RTR3</accession>